<protein>
    <submittedName>
        <fullName evidence="1">Capsid protein</fullName>
    </submittedName>
</protein>
<evidence type="ECO:0000313" key="1">
    <source>
        <dbReference type="EMBL" id="AYW50180.1"/>
    </source>
</evidence>
<organism evidence="1 2">
    <name type="scientific">Tetragenococcus halophilus</name>
    <name type="common">Pediococcus halophilus</name>
    <dbReference type="NCBI Taxonomy" id="51669"/>
    <lineage>
        <taxon>Bacteria</taxon>
        <taxon>Bacillati</taxon>
        <taxon>Bacillota</taxon>
        <taxon>Bacilli</taxon>
        <taxon>Lactobacillales</taxon>
        <taxon>Enterococcaceae</taxon>
        <taxon>Tetragenococcus</taxon>
    </lineage>
</organism>
<proteinExistence type="predicted"/>
<reference evidence="1 2" key="1">
    <citation type="journal article" date="2012" name="Int. J. Syst. Evol. Microbiol.">
        <title>Characterization of Tetragenococcus strains from sugar thick juice reveals a novel species, Tetragenococcus osmophilus sp. nov., and divides Tetragenococcus halophilus into two subspecies, T. halophilus subsp. halophilus subsp. nov. and T. halophilus subsp. flandriensis subsp. nov.</title>
        <authorList>
            <person name="Juste A."/>
            <person name="Van Trappen S."/>
            <person name="Verreth C."/>
            <person name="Cleenwerck I."/>
            <person name="De Vos P."/>
            <person name="Lievens B."/>
            <person name="Willems K.A."/>
        </authorList>
    </citation>
    <scope>NUCLEOTIDE SEQUENCE [LARGE SCALE GENOMIC DNA]</scope>
    <source>
        <strain evidence="1 2">LMG 26042</strain>
    </source>
</reference>
<dbReference type="InterPro" id="IPR024411">
    <property type="entry name" value="Tail_terminator_phage"/>
</dbReference>
<dbReference type="AlphaFoldDB" id="A0A3G5FIP1"/>
<evidence type="ECO:0000313" key="2">
    <source>
        <dbReference type="Proteomes" id="UP000280475"/>
    </source>
</evidence>
<dbReference type="EMBL" id="CP027768">
    <property type="protein sequence ID" value="AYW50180.1"/>
    <property type="molecule type" value="Genomic_DNA"/>
</dbReference>
<dbReference type="RefSeq" id="WP_103892480.1">
    <property type="nucleotide sequence ID" value="NZ_CP027768.1"/>
</dbReference>
<dbReference type="Proteomes" id="UP000280475">
    <property type="component" value="Chromosome"/>
</dbReference>
<sequence length="129" mass="15131">MDLYERLYDEIDGLKLPIPCYMGFLVSEPDTLCVYPLPGSRTTAKYFDGTREREMLYEIGFSTNNQQTADQTMWMITEYLDELNEIHSENDSFETFEIEVSETPFISEMDSRGLSMYLLDIKVMINQFN</sequence>
<accession>A0A3G5FIP1</accession>
<gene>
    <name evidence="1" type="ORF">C7H83_06760</name>
</gene>
<dbReference type="Pfam" id="PF12691">
    <property type="entry name" value="Phage_tail_terminator_6"/>
    <property type="match status" value="1"/>
</dbReference>
<name>A0A3G5FIP1_TETHA</name>